<reference evidence="1" key="1">
    <citation type="journal article" date="2017" name="Science">
        <title>Giant viruses with an expanded complement of translation system components.</title>
        <authorList>
            <person name="Schulz F."/>
            <person name="Yutin N."/>
            <person name="Ivanova N.N."/>
            <person name="Ortega D.R."/>
            <person name="Lee T.K."/>
            <person name="Vierheilig J."/>
            <person name="Daims H."/>
            <person name="Horn M."/>
            <person name="Wagner M."/>
            <person name="Jensen G.J."/>
            <person name="Kyrpides N.C."/>
            <person name="Koonin E.V."/>
            <person name="Woyke T."/>
        </authorList>
    </citation>
    <scope>NUCLEOTIDE SEQUENCE</scope>
    <source>
        <strain evidence="1">KNV1</strain>
    </source>
</reference>
<dbReference type="EMBL" id="KY684110">
    <property type="protein sequence ID" value="ARF12086.1"/>
    <property type="molecule type" value="Genomic_DNA"/>
</dbReference>
<sequence length="135" mass="15310">MAYANAIMFYGWSGDEANKLVTKITKTKMVELKRQDDNTDKFVKSINDTFKKIKAPIQLQVFDGGLGNGKDKTNCIPYVYFKCHSVESAGDDDFDEKGFTIKEMKEMFNSSFEFSKTFTGNPPPMMKVLVNSDTK</sequence>
<accession>A0A1V0SK41</accession>
<proteinExistence type="predicted"/>
<evidence type="ECO:0000313" key="1">
    <source>
        <dbReference type="EMBL" id="ARF12086.1"/>
    </source>
</evidence>
<organism evidence="1">
    <name type="scientific">Klosneuvirus KNV1</name>
    <dbReference type="NCBI Taxonomy" id="1977640"/>
    <lineage>
        <taxon>Viruses</taxon>
        <taxon>Varidnaviria</taxon>
        <taxon>Bamfordvirae</taxon>
        <taxon>Nucleocytoviricota</taxon>
        <taxon>Megaviricetes</taxon>
        <taxon>Imitervirales</taxon>
        <taxon>Mimiviridae</taxon>
        <taxon>Klosneuvirinae</taxon>
        <taxon>Klosneuvirus</taxon>
    </lineage>
</organism>
<protein>
    <submittedName>
        <fullName evidence="1">Uncharacterized protein</fullName>
    </submittedName>
</protein>
<name>A0A1V0SK41_9VIRU</name>
<gene>
    <name evidence="1" type="ORF">Klosneuvirus_3_221</name>
</gene>